<comment type="subcellular location">
    <subcellularLocation>
        <location evidence="7">Cytoplasm</location>
    </subcellularLocation>
</comment>
<dbReference type="CDD" id="cd04322">
    <property type="entry name" value="LysRS_N"/>
    <property type="match status" value="1"/>
</dbReference>
<dbReference type="NCBIfam" id="NF001756">
    <property type="entry name" value="PRK00484.1"/>
    <property type="match status" value="1"/>
</dbReference>
<protein>
    <recommendedName>
        <fullName evidence="7">Lysine--tRNA ligase</fullName>
        <ecNumber evidence="7">6.1.1.6</ecNumber>
    </recommendedName>
    <alternativeName>
        <fullName evidence="7">Lysyl-tRNA synthetase</fullName>
        <shortName evidence="7">LysRS</shortName>
    </alternativeName>
</protein>
<dbReference type="Pfam" id="PF00152">
    <property type="entry name" value="tRNA-synt_2"/>
    <property type="match status" value="1"/>
</dbReference>
<feature type="binding site" evidence="7">
    <location>
        <position position="410"/>
    </location>
    <ligand>
        <name>Mg(2+)</name>
        <dbReference type="ChEBI" id="CHEBI:18420"/>
        <label>2</label>
    </ligand>
</feature>
<keyword evidence="7" id="KW-0963">Cytoplasm</keyword>
<dbReference type="GO" id="GO:0004824">
    <property type="term" value="F:lysine-tRNA ligase activity"/>
    <property type="evidence" value="ECO:0007669"/>
    <property type="project" value="UniProtKB-UniRule"/>
</dbReference>
<keyword evidence="1 7" id="KW-0436">Ligase</keyword>
<accession>A0A2H0TQR9</accession>
<dbReference type="PRINTS" id="PR00982">
    <property type="entry name" value="TRNASYNTHLYS"/>
</dbReference>
<dbReference type="Pfam" id="PF01336">
    <property type="entry name" value="tRNA_anti-codon"/>
    <property type="match status" value="1"/>
</dbReference>
<evidence type="ECO:0000256" key="8">
    <source>
        <dbReference type="RuleBase" id="RU000336"/>
    </source>
</evidence>
<reference evidence="11" key="1">
    <citation type="submission" date="2017-09" db="EMBL/GenBank/DDBJ databases">
        <title>Depth-based differentiation of microbial function through sediment-hosted aquifers and enrichment of novel symbionts in the deep terrestrial subsurface.</title>
        <authorList>
            <person name="Probst A.J."/>
            <person name="Ladd B."/>
            <person name="Jarett J.K."/>
            <person name="Geller-Mcgrath D.E."/>
            <person name="Sieber C.M.K."/>
            <person name="Emerson J.B."/>
            <person name="Anantharaman K."/>
            <person name="Thomas B.C."/>
            <person name="Malmstrom R."/>
            <person name="Stieglmeier M."/>
            <person name="Klingl A."/>
            <person name="Woyke T."/>
            <person name="Ryan C.M."/>
            <person name="Banfield J.F."/>
        </authorList>
    </citation>
    <scope>NUCLEOTIDE SEQUENCE [LARGE SCALE GENOMIC DNA]</scope>
</reference>
<evidence type="ECO:0000256" key="3">
    <source>
        <dbReference type="ARBA" id="ARBA00022741"/>
    </source>
</evidence>
<dbReference type="Proteomes" id="UP000230154">
    <property type="component" value="Unassembled WGS sequence"/>
</dbReference>
<dbReference type="InterPro" id="IPR044136">
    <property type="entry name" value="Lys-tRNA-ligase_II_N"/>
</dbReference>
<comment type="subunit">
    <text evidence="7">Homodimer.</text>
</comment>
<evidence type="ECO:0000313" key="11">
    <source>
        <dbReference type="Proteomes" id="UP000230154"/>
    </source>
</evidence>
<comment type="catalytic activity">
    <reaction evidence="6 7 8">
        <text>tRNA(Lys) + L-lysine + ATP = L-lysyl-tRNA(Lys) + AMP + diphosphate</text>
        <dbReference type="Rhea" id="RHEA:20792"/>
        <dbReference type="Rhea" id="RHEA-COMP:9696"/>
        <dbReference type="Rhea" id="RHEA-COMP:9697"/>
        <dbReference type="ChEBI" id="CHEBI:30616"/>
        <dbReference type="ChEBI" id="CHEBI:32551"/>
        <dbReference type="ChEBI" id="CHEBI:33019"/>
        <dbReference type="ChEBI" id="CHEBI:78442"/>
        <dbReference type="ChEBI" id="CHEBI:78529"/>
        <dbReference type="ChEBI" id="CHEBI:456215"/>
        <dbReference type="EC" id="6.1.1.6"/>
    </reaction>
</comment>
<keyword evidence="3 7" id="KW-0547">Nucleotide-binding</keyword>
<dbReference type="GO" id="GO:0005829">
    <property type="term" value="C:cytosol"/>
    <property type="evidence" value="ECO:0007669"/>
    <property type="project" value="TreeGrafter"/>
</dbReference>
<feature type="domain" description="Aminoacyl-transfer RNA synthetases class-II family profile" evidence="9">
    <location>
        <begin position="180"/>
        <end position="489"/>
    </location>
</feature>
<keyword evidence="4 7" id="KW-0067">ATP-binding</keyword>
<dbReference type="Gene3D" id="3.30.930.10">
    <property type="entry name" value="Bira Bifunctional Protein, Domain 2"/>
    <property type="match status" value="1"/>
</dbReference>
<comment type="caution">
    <text evidence="7">Lacks conserved residue(s) required for the propagation of feature annotation.</text>
</comment>
<dbReference type="InterPro" id="IPR018149">
    <property type="entry name" value="Lys-tRNA-synth_II_C"/>
</dbReference>
<dbReference type="SUPFAM" id="SSF55681">
    <property type="entry name" value="Class II aaRS and biotin synthetases"/>
    <property type="match status" value="1"/>
</dbReference>
<evidence type="ECO:0000259" key="9">
    <source>
        <dbReference type="PROSITE" id="PS50862"/>
    </source>
</evidence>
<dbReference type="NCBIfam" id="TIGR00499">
    <property type="entry name" value="lysS_bact"/>
    <property type="match status" value="1"/>
</dbReference>
<keyword evidence="7" id="KW-0648">Protein biosynthesis</keyword>
<dbReference type="InterPro" id="IPR004364">
    <property type="entry name" value="Aa-tRNA-synt_II"/>
</dbReference>
<feature type="binding site" evidence="7">
    <location>
        <position position="410"/>
    </location>
    <ligand>
        <name>Mg(2+)</name>
        <dbReference type="ChEBI" id="CHEBI:18420"/>
        <label>1</label>
    </ligand>
</feature>
<dbReference type="InterPro" id="IPR012340">
    <property type="entry name" value="NA-bd_OB-fold"/>
</dbReference>
<evidence type="ECO:0000256" key="1">
    <source>
        <dbReference type="ARBA" id="ARBA00022598"/>
    </source>
</evidence>
<dbReference type="GO" id="GO:0000287">
    <property type="term" value="F:magnesium ion binding"/>
    <property type="evidence" value="ECO:0007669"/>
    <property type="project" value="UniProtKB-UniRule"/>
</dbReference>
<keyword evidence="5 7" id="KW-0030">Aminoacyl-tRNA synthetase</keyword>
<comment type="similarity">
    <text evidence="7">Belongs to the class-II aminoacyl-tRNA synthetase family.</text>
</comment>
<dbReference type="InterPro" id="IPR006195">
    <property type="entry name" value="aa-tRNA-synth_II"/>
</dbReference>
<keyword evidence="2 7" id="KW-0479">Metal-binding</keyword>
<dbReference type="HAMAP" id="MF_00252">
    <property type="entry name" value="Lys_tRNA_synth_class2"/>
    <property type="match status" value="1"/>
</dbReference>
<dbReference type="GO" id="GO:0006430">
    <property type="term" value="P:lysyl-tRNA aminoacylation"/>
    <property type="evidence" value="ECO:0007669"/>
    <property type="project" value="UniProtKB-UniRule"/>
</dbReference>
<dbReference type="InterPro" id="IPR002313">
    <property type="entry name" value="Lys-tRNA-ligase_II"/>
</dbReference>
<dbReference type="PANTHER" id="PTHR42918:SF15">
    <property type="entry name" value="LYSINE--TRNA LIGASE, CHLOROPLASTIC_MITOCHONDRIAL"/>
    <property type="match status" value="1"/>
</dbReference>
<comment type="cofactor">
    <cofactor evidence="7 8">
        <name>Mg(2+)</name>
        <dbReference type="ChEBI" id="CHEBI:18420"/>
    </cofactor>
    <text evidence="7 8">Binds 3 Mg(2+) ions per subunit.</text>
</comment>
<dbReference type="Gene3D" id="2.40.50.140">
    <property type="entry name" value="Nucleic acid-binding proteins"/>
    <property type="match status" value="1"/>
</dbReference>
<dbReference type="PANTHER" id="PTHR42918">
    <property type="entry name" value="LYSYL-TRNA SYNTHETASE"/>
    <property type="match status" value="1"/>
</dbReference>
<dbReference type="EC" id="6.1.1.6" evidence="7"/>
<organism evidence="10 11">
    <name type="scientific">Candidatus Magasanikbacteria bacterium CG10_big_fil_rev_8_21_14_0_10_47_10</name>
    <dbReference type="NCBI Taxonomy" id="1974652"/>
    <lineage>
        <taxon>Bacteria</taxon>
        <taxon>Candidatus Magasanikiibacteriota</taxon>
    </lineage>
</organism>
<dbReference type="EMBL" id="PFCB01000020">
    <property type="protein sequence ID" value="PIR74492.1"/>
    <property type="molecule type" value="Genomic_DNA"/>
</dbReference>
<evidence type="ECO:0000256" key="6">
    <source>
        <dbReference type="ARBA" id="ARBA00048573"/>
    </source>
</evidence>
<evidence type="ECO:0000256" key="4">
    <source>
        <dbReference type="ARBA" id="ARBA00022840"/>
    </source>
</evidence>
<evidence type="ECO:0000313" key="10">
    <source>
        <dbReference type="EMBL" id="PIR74492.1"/>
    </source>
</evidence>
<evidence type="ECO:0000256" key="7">
    <source>
        <dbReference type="HAMAP-Rule" id="MF_00252"/>
    </source>
</evidence>
<dbReference type="AlphaFoldDB" id="A0A2H0TQR9"/>
<dbReference type="GO" id="GO:0005524">
    <property type="term" value="F:ATP binding"/>
    <property type="evidence" value="ECO:0007669"/>
    <property type="project" value="UniProtKB-UniRule"/>
</dbReference>
<evidence type="ECO:0000256" key="5">
    <source>
        <dbReference type="ARBA" id="ARBA00023146"/>
    </source>
</evidence>
<comment type="caution">
    <text evidence="10">The sequence shown here is derived from an EMBL/GenBank/DDBJ whole genome shotgun (WGS) entry which is preliminary data.</text>
</comment>
<proteinExistence type="inferred from homology"/>
<sequence length="493" mass="56723">MAKESKNYPPNINDERDVRLKKMQDLCDRGYDPFPSESHKKNTVLQALSKPPETRVSVAGRIMLKREMGKIAFAQVHDQSGNIQIVLKLGDIEEEAFKTFVKKIDAGDIIEVMGTRFQTQSGQESILVQSWTLLAKALRPLPDKVHGLQDEELKLRKRYLDLMTDPELRDVFYRKAIFWSSMREFLVKRDFLEVETPVLEASAGGADATPFMTHHNALDMDVYLRISMGELWQKRLMVAGFEKTFEIGRQFRNEGMSREHLQDYMQMEFYWAYANYKDSMKLVQKMYQHVIKKTYGSLQFSAIGTFQDIDLSGSWGTIDYRSTIKEHTGIDILKAKNDAIRKTLGELNVTFQDNEGRGRLIDSLWKFCRKQIKGPVFLINLPVEVSPLAKRQKKNSSLTERYQIIIAGSELGNGYTELNDPIDQAARFDDQSALREAGDTEAQMHDHDFVEALEYGMPPTTGFGVSERLFSFLENRPIRECVLFPLVKPKQEE</sequence>
<keyword evidence="7 8" id="KW-0460">Magnesium</keyword>
<dbReference type="SUPFAM" id="SSF50249">
    <property type="entry name" value="Nucleic acid-binding proteins"/>
    <property type="match status" value="1"/>
</dbReference>
<name>A0A2H0TQR9_9BACT</name>
<gene>
    <name evidence="7 10" type="primary">lysS</name>
    <name evidence="10" type="ORF">COU35_02325</name>
</gene>
<dbReference type="InterPro" id="IPR004365">
    <property type="entry name" value="NA-bd_OB_tRNA"/>
</dbReference>
<dbReference type="InterPro" id="IPR045864">
    <property type="entry name" value="aa-tRNA-synth_II/BPL/LPL"/>
</dbReference>
<dbReference type="GO" id="GO:0000049">
    <property type="term" value="F:tRNA binding"/>
    <property type="evidence" value="ECO:0007669"/>
    <property type="project" value="TreeGrafter"/>
</dbReference>
<dbReference type="PROSITE" id="PS50862">
    <property type="entry name" value="AA_TRNA_LIGASE_II"/>
    <property type="match status" value="1"/>
</dbReference>
<evidence type="ECO:0000256" key="2">
    <source>
        <dbReference type="ARBA" id="ARBA00022723"/>
    </source>
</evidence>